<dbReference type="EnsemblPlants" id="TuG1812G0300002029.01.T01">
    <property type="protein sequence ID" value="TuG1812G0300002029.01.T01.cds453849"/>
    <property type="gene ID" value="TuG1812G0300002029.01"/>
</dbReference>
<dbReference type="Gramene" id="TuG1812G0300002029.01.T01">
    <property type="protein sequence ID" value="TuG1812G0300002029.01.T01.cds453849"/>
    <property type="gene ID" value="TuG1812G0300002029.01"/>
</dbReference>
<dbReference type="Pfam" id="PF01535">
    <property type="entry name" value="PPR"/>
    <property type="match status" value="1"/>
</dbReference>
<reference evidence="7" key="1">
    <citation type="journal article" date="2013" name="Nature">
        <title>Draft genome of the wheat A-genome progenitor Triticum urartu.</title>
        <authorList>
            <person name="Ling H.Q."/>
            <person name="Zhao S."/>
            <person name="Liu D."/>
            <person name="Wang J."/>
            <person name="Sun H."/>
            <person name="Zhang C."/>
            <person name="Fan H."/>
            <person name="Li D."/>
            <person name="Dong L."/>
            <person name="Tao Y."/>
            <person name="Gao C."/>
            <person name="Wu H."/>
            <person name="Li Y."/>
            <person name="Cui Y."/>
            <person name="Guo X."/>
            <person name="Zheng S."/>
            <person name="Wang B."/>
            <person name="Yu K."/>
            <person name="Liang Q."/>
            <person name="Yang W."/>
            <person name="Lou X."/>
            <person name="Chen J."/>
            <person name="Feng M."/>
            <person name="Jian J."/>
            <person name="Zhang X."/>
            <person name="Luo G."/>
            <person name="Jiang Y."/>
            <person name="Liu J."/>
            <person name="Wang Z."/>
            <person name="Sha Y."/>
            <person name="Zhang B."/>
            <person name="Wu H."/>
            <person name="Tang D."/>
            <person name="Shen Q."/>
            <person name="Xue P."/>
            <person name="Zou S."/>
            <person name="Wang X."/>
            <person name="Liu X."/>
            <person name="Wang F."/>
            <person name="Yang Y."/>
            <person name="An X."/>
            <person name="Dong Z."/>
            <person name="Zhang K."/>
            <person name="Zhang X."/>
            <person name="Luo M.C."/>
            <person name="Dvorak J."/>
            <person name="Tong Y."/>
            <person name="Wang J."/>
            <person name="Yang H."/>
            <person name="Li Z."/>
            <person name="Wang D."/>
            <person name="Zhang A."/>
            <person name="Wang J."/>
        </authorList>
    </citation>
    <scope>NUCLEOTIDE SEQUENCE</scope>
    <source>
        <strain evidence="7">cv. G1812</strain>
    </source>
</reference>
<evidence type="ECO:0000313" key="6">
    <source>
        <dbReference type="EnsemblPlants" id="TuG1812G0300002029.01.T01.cds453849"/>
    </source>
</evidence>
<dbReference type="Proteomes" id="UP000015106">
    <property type="component" value="Chromosome 3"/>
</dbReference>
<dbReference type="PROSITE" id="PS51375">
    <property type="entry name" value="PPR"/>
    <property type="match status" value="1"/>
</dbReference>
<keyword evidence="7" id="KW-1185">Reference proteome</keyword>
<evidence type="ECO:0000256" key="1">
    <source>
        <dbReference type="ARBA" id="ARBA00007626"/>
    </source>
</evidence>
<evidence type="ECO:0000256" key="5">
    <source>
        <dbReference type="SAM" id="MobiDB-lite"/>
    </source>
</evidence>
<evidence type="ECO:0000256" key="4">
    <source>
        <dbReference type="PROSITE-ProRule" id="PRU00708"/>
    </source>
</evidence>
<dbReference type="InterPro" id="IPR011990">
    <property type="entry name" value="TPR-like_helical_dom_sf"/>
</dbReference>
<accession>A0A8R7PS56</accession>
<dbReference type="PANTHER" id="PTHR47936:SF1">
    <property type="entry name" value="PENTATRICOPEPTIDE REPEAT-CONTAINING PROTEIN GUN1, CHLOROPLASTIC"/>
    <property type="match status" value="1"/>
</dbReference>
<dbReference type="AlphaFoldDB" id="A0A8R7PS56"/>
<organism evidence="6 7">
    <name type="scientific">Triticum urartu</name>
    <name type="common">Red wild einkorn</name>
    <name type="synonym">Crithodium urartu</name>
    <dbReference type="NCBI Taxonomy" id="4572"/>
    <lineage>
        <taxon>Eukaryota</taxon>
        <taxon>Viridiplantae</taxon>
        <taxon>Streptophyta</taxon>
        <taxon>Embryophyta</taxon>
        <taxon>Tracheophyta</taxon>
        <taxon>Spermatophyta</taxon>
        <taxon>Magnoliopsida</taxon>
        <taxon>Liliopsida</taxon>
        <taxon>Poales</taxon>
        <taxon>Poaceae</taxon>
        <taxon>BOP clade</taxon>
        <taxon>Pooideae</taxon>
        <taxon>Triticodae</taxon>
        <taxon>Triticeae</taxon>
        <taxon>Triticinae</taxon>
        <taxon>Triticum</taxon>
    </lineage>
</organism>
<dbReference type="Gene3D" id="1.25.40.10">
    <property type="entry name" value="Tetratricopeptide repeat domain"/>
    <property type="match status" value="2"/>
</dbReference>
<evidence type="ECO:0000313" key="7">
    <source>
        <dbReference type="Proteomes" id="UP000015106"/>
    </source>
</evidence>
<feature type="region of interest" description="Disordered" evidence="5">
    <location>
        <begin position="32"/>
        <end position="60"/>
    </location>
</feature>
<evidence type="ECO:0008006" key="8">
    <source>
        <dbReference type="Google" id="ProtNLM"/>
    </source>
</evidence>
<reference evidence="6" key="3">
    <citation type="submission" date="2022-06" db="UniProtKB">
        <authorList>
            <consortium name="EnsemblPlants"/>
        </authorList>
    </citation>
    <scope>IDENTIFICATION</scope>
</reference>
<keyword evidence="3" id="KW-0809">Transit peptide</keyword>
<dbReference type="InterPro" id="IPR002885">
    <property type="entry name" value="PPR_rpt"/>
</dbReference>
<keyword evidence="2" id="KW-0677">Repeat</keyword>
<sequence length="299" mass="32183">MAHLLLRRSLSYSTSAADMVVSSIRLLSATNPTKSAPTPTPLHPVCHNPDPVAAHPPPPPPTTTLLSLADRLRGVFLQKPPGRAALHRALSSTGLDALSPEVLSDVVSRGNLSGSATVGLFDWAISSAKLPPSVQTCNIVIRALGRRKFFTFVEPAVEVMRKNGILPDLITLQIIMDTLVAARQVNKAVQLLQSDQLGIGIEQTCHRKEAFSALIECLCRRSHVGVASSLIQAAHGQPFVLDKQVYNDVLGGWARFGRVDKLEHFWAMMLEDGLVPDDVSHCHLIEALGRAGRGGTQGV</sequence>
<proteinExistence type="inferred from homology"/>
<protein>
    <recommendedName>
        <fullName evidence="8">Pentatricopeptide repeat-containing protein</fullName>
    </recommendedName>
</protein>
<feature type="repeat" description="PPR" evidence="4">
    <location>
        <begin position="242"/>
        <end position="276"/>
    </location>
</feature>
<evidence type="ECO:0000256" key="2">
    <source>
        <dbReference type="ARBA" id="ARBA00022737"/>
    </source>
</evidence>
<reference evidence="6" key="2">
    <citation type="submission" date="2018-03" db="EMBL/GenBank/DDBJ databases">
        <title>The Triticum urartu genome reveals the dynamic nature of wheat genome evolution.</title>
        <authorList>
            <person name="Ling H."/>
            <person name="Ma B."/>
            <person name="Shi X."/>
            <person name="Liu H."/>
            <person name="Dong L."/>
            <person name="Sun H."/>
            <person name="Cao Y."/>
            <person name="Gao Q."/>
            <person name="Zheng S."/>
            <person name="Li Y."/>
            <person name="Yu Y."/>
            <person name="Du H."/>
            <person name="Qi M."/>
            <person name="Li Y."/>
            <person name="Yu H."/>
            <person name="Cui Y."/>
            <person name="Wang N."/>
            <person name="Chen C."/>
            <person name="Wu H."/>
            <person name="Zhao Y."/>
            <person name="Zhang J."/>
            <person name="Li Y."/>
            <person name="Zhou W."/>
            <person name="Zhang B."/>
            <person name="Hu W."/>
            <person name="Eijk M."/>
            <person name="Tang J."/>
            <person name="Witsenboer H."/>
            <person name="Zhao S."/>
            <person name="Li Z."/>
            <person name="Zhang A."/>
            <person name="Wang D."/>
            <person name="Liang C."/>
        </authorList>
    </citation>
    <scope>NUCLEOTIDE SEQUENCE [LARGE SCALE GENOMIC DNA]</scope>
    <source>
        <strain evidence="6">cv. G1812</strain>
    </source>
</reference>
<evidence type="ECO:0000256" key="3">
    <source>
        <dbReference type="ARBA" id="ARBA00022946"/>
    </source>
</evidence>
<comment type="similarity">
    <text evidence="1">Belongs to the PPR family. P subfamily.</text>
</comment>
<dbReference type="NCBIfam" id="TIGR00756">
    <property type="entry name" value="PPR"/>
    <property type="match status" value="1"/>
</dbReference>
<dbReference type="PANTHER" id="PTHR47936">
    <property type="entry name" value="PPR_LONG DOMAIN-CONTAINING PROTEIN"/>
    <property type="match status" value="1"/>
</dbReference>
<name>A0A8R7PS56_TRIUA</name>